<accession>A0ABM8N9A2</accession>
<sequence length="133" mass="13494">MPVNSAAGDFSDSYVKEKIVSRLIASIALLAAAAGLAGCAVAPGYDYAYGQPYYAYGQPYYPGYGYAYGPPYYPGFGTVGIYGGWGGCCYYHGGHGYWHGHGGGHGGWHGGGYGGHGGSAWSGGGHGSGGHGH</sequence>
<comment type="caution">
    <text evidence="2">The sequence shown here is derived from an EMBL/GenBank/DDBJ whole genome shotgun (WGS) entry which is preliminary data.</text>
</comment>
<keyword evidence="1" id="KW-0812">Transmembrane</keyword>
<dbReference type="Proteomes" id="UP000598032">
    <property type="component" value="Unassembled WGS sequence"/>
</dbReference>
<evidence type="ECO:0008006" key="4">
    <source>
        <dbReference type="Google" id="ProtNLM"/>
    </source>
</evidence>
<evidence type="ECO:0000313" key="3">
    <source>
        <dbReference type="Proteomes" id="UP000598032"/>
    </source>
</evidence>
<gene>
    <name evidence="2" type="ORF">LMG28140_00272</name>
</gene>
<evidence type="ECO:0000256" key="1">
    <source>
        <dbReference type="SAM" id="Phobius"/>
    </source>
</evidence>
<dbReference type="EMBL" id="CAJHCP010000001">
    <property type="protein sequence ID" value="CAD6509635.1"/>
    <property type="molecule type" value="Genomic_DNA"/>
</dbReference>
<keyword evidence="1" id="KW-1133">Transmembrane helix</keyword>
<keyword evidence="1" id="KW-0472">Membrane</keyword>
<reference evidence="2 3" key="1">
    <citation type="submission" date="2020-10" db="EMBL/GenBank/DDBJ databases">
        <authorList>
            <person name="Peeters C."/>
        </authorList>
    </citation>
    <scope>NUCLEOTIDE SEQUENCE [LARGE SCALE GENOMIC DNA]</scope>
    <source>
        <strain evidence="2 3">LMG 28140</strain>
    </source>
</reference>
<feature type="transmembrane region" description="Helical" evidence="1">
    <location>
        <begin position="20"/>
        <end position="42"/>
    </location>
</feature>
<keyword evidence="3" id="KW-1185">Reference proteome</keyword>
<proteinExistence type="predicted"/>
<evidence type="ECO:0000313" key="2">
    <source>
        <dbReference type="EMBL" id="CAD6509635.1"/>
    </source>
</evidence>
<organism evidence="2 3">
    <name type="scientific">Paraburkholderia metrosideri</name>
    <dbReference type="NCBI Taxonomy" id="580937"/>
    <lineage>
        <taxon>Bacteria</taxon>
        <taxon>Pseudomonadati</taxon>
        <taxon>Pseudomonadota</taxon>
        <taxon>Betaproteobacteria</taxon>
        <taxon>Burkholderiales</taxon>
        <taxon>Burkholderiaceae</taxon>
        <taxon>Paraburkholderia</taxon>
    </lineage>
</organism>
<name>A0ABM8N9A2_9BURK</name>
<protein>
    <recommendedName>
        <fullName evidence="4">Lipoprotein</fullName>
    </recommendedName>
</protein>